<sequence length="374" mass="41568">MDTYNFDEDLIEVPKRDPTPEPADDREVIECLWWTRSDWEKHLEGTESLAGDSNPLWDDSVSVVPSTEPDRLSLFGDADAPELEDEPAPFGVEGDLESEFEDDEDRPIQLLAHESDAGEARKSKASPDSRRASTSGTEGMSSLTSGSVGRKIPAGGKTLNIHSHGSISSSGHDKPIKSGSAAKGKKVIRPRHPGKKVAQPRKPSRKASKATEDGVEEKHFEKDSMGYADPIEVLEHLKRAQKLFKTSAFKVVFPVDQGFTVDEKGRRRCGIRGAIAASGLARWVRTDCEPCGIEVATGESYRRHVLEAHFGIPRGRRKEDQQERLKKRIGEHYDAESRGRKRKAEDDNDEYEDGERRQRKGSRSKPLAWNDSGG</sequence>
<proteinExistence type="predicted"/>
<dbReference type="EMBL" id="CAFZ01000585">
    <property type="protein sequence ID" value="CCA76032.1"/>
    <property type="molecule type" value="Genomic_DNA"/>
</dbReference>
<feature type="compositionally biased region" description="Basic and acidic residues" evidence="1">
    <location>
        <begin position="113"/>
        <end position="131"/>
    </location>
</feature>
<feature type="region of interest" description="Disordered" evidence="1">
    <location>
        <begin position="315"/>
        <end position="374"/>
    </location>
</feature>
<accession>G4TXI9</accession>
<evidence type="ECO:0000256" key="1">
    <source>
        <dbReference type="SAM" id="MobiDB-lite"/>
    </source>
</evidence>
<reference evidence="3 4" key="1">
    <citation type="journal article" date="2011" name="PLoS Pathog.">
        <title>Endophytic Life Strategies Decoded by Genome and Transcriptome Analyses of the Mutualistic Root Symbiont Piriformospora indica.</title>
        <authorList>
            <person name="Zuccaro A."/>
            <person name="Lahrmann U."/>
            <person name="Guldener U."/>
            <person name="Langen G."/>
            <person name="Pfiffi S."/>
            <person name="Biedenkopf D."/>
            <person name="Wong P."/>
            <person name="Samans B."/>
            <person name="Grimm C."/>
            <person name="Basiewicz M."/>
            <person name="Murat C."/>
            <person name="Martin F."/>
            <person name="Kogel K.H."/>
        </authorList>
    </citation>
    <scope>NUCLEOTIDE SEQUENCE [LARGE SCALE GENOMIC DNA]</scope>
    <source>
        <strain evidence="3 4">DSM 11827</strain>
    </source>
</reference>
<dbReference type="PROSITE" id="PS00028">
    <property type="entry name" value="ZINC_FINGER_C2H2_1"/>
    <property type="match status" value="1"/>
</dbReference>
<feature type="compositionally biased region" description="Basic residues" evidence="1">
    <location>
        <begin position="183"/>
        <end position="208"/>
    </location>
</feature>
<feature type="compositionally biased region" description="Basic and acidic residues" evidence="1">
    <location>
        <begin position="209"/>
        <end position="221"/>
    </location>
</feature>
<feature type="region of interest" description="Disordered" evidence="1">
    <location>
        <begin position="1"/>
        <end position="24"/>
    </location>
</feature>
<dbReference type="Proteomes" id="UP000007148">
    <property type="component" value="Unassembled WGS sequence"/>
</dbReference>
<feature type="region of interest" description="Disordered" evidence="1">
    <location>
        <begin position="46"/>
        <end position="221"/>
    </location>
</feature>
<dbReference type="InterPro" id="IPR013087">
    <property type="entry name" value="Znf_C2H2_type"/>
</dbReference>
<dbReference type="InParanoid" id="G4TXI9"/>
<evidence type="ECO:0000313" key="3">
    <source>
        <dbReference type="EMBL" id="CCA76032.1"/>
    </source>
</evidence>
<dbReference type="OrthoDB" id="3277495at2759"/>
<feature type="compositionally biased region" description="Low complexity" evidence="1">
    <location>
        <begin position="161"/>
        <end position="170"/>
    </location>
</feature>
<feature type="compositionally biased region" description="Acidic residues" evidence="1">
    <location>
        <begin position="94"/>
        <end position="105"/>
    </location>
</feature>
<evidence type="ECO:0000259" key="2">
    <source>
        <dbReference type="PROSITE" id="PS00028"/>
    </source>
</evidence>
<feature type="compositionally biased region" description="Polar residues" evidence="1">
    <location>
        <begin position="132"/>
        <end position="147"/>
    </location>
</feature>
<name>G4TXI9_SERID</name>
<comment type="caution">
    <text evidence="3">The sequence shown here is derived from an EMBL/GenBank/DDBJ whole genome shotgun (WGS) entry which is preliminary data.</text>
</comment>
<evidence type="ECO:0000313" key="4">
    <source>
        <dbReference type="Proteomes" id="UP000007148"/>
    </source>
</evidence>
<organism evidence="3 4">
    <name type="scientific">Serendipita indica (strain DSM 11827)</name>
    <name type="common">Root endophyte fungus</name>
    <name type="synonym">Piriformospora indica</name>
    <dbReference type="NCBI Taxonomy" id="1109443"/>
    <lineage>
        <taxon>Eukaryota</taxon>
        <taxon>Fungi</taxon>
        <taxon>Dikarya</taxon>
        <taxon>Basidiomycota</taxon>
        <taxon>Agaricomycotina</taxon>
        <taxon>Agaricomycetes</taxon>
        <taxon>Sebacinales</taxon>
        <taxon>Serendipitaceae</taxon>
        <taxon>Serendipita</taxon>
    </lineage>
</organism>
<feature type="domain" description="C2H2-type" evidence="2">
    <location>
        <begin position="288"/>
        <end position="309"/>
    </location>
</feature>
<feature type="compositionally biased region" description="Acidic residues" evidence="1">
    <location>
        <begin position="1"/>
        <end position="11"/>
    </location>
</feature>
<feature type="compositionally biased region" description="Basic and acidic residues" evidence="1">
    <location>
        <begin position="12"/>
        <end position="24"/>
    </location>
</feature>
<feature type="compositionally biased region" description="Basic and acidic residues" evidence="1">
    <location>
        <begin position="317"/>
        <end position="338"/>
    </location>
</feature>
<gene>
    <name evidence="3" type="ORF">PIIN_10032</name>
</gene>
<keyword evidence="4" id="KW-1185">Reference proteome</keyword>
<dbReference type="AlphaFoldDB" id="G4TXI9"/>
<protein>
    <recommendedName>
        <fullName evidence="2">C2H2-type domain-containing protein</fullName>
    </recommendedName>
</protein>
<dbReference type="HOGENOM" id="CLU_739904_0_0_1"/>